<evidence type="ECO:0000256" key="1">
    <source>
        <dbReference type="ARBA" id="ARBA00003795"/>
    </source>
</evidence>
<dbReference type="NCBIfam" id="TIGR00105">
    <property type="entry name" value="L31"/>
    <property type="match status" value="1"/>
</dbReference>
<dbReference type="InterPro" id="IPR042105">
    <property type="entry name" value="Ribosomal_bL31_sf"/>
</dbReference>
<keyword evidence="8 11" id="KW-0689">Ribosomal protein</keyword>
<dbReference type="GO" id="GO:0006412">
    <property type="term" value="P:translation"/>
    <property type="evidence" value="ECO:0007669"/>
    <property type="project" value="UniProtKB-UniRule"/>
</dbReference>
<accession>A0A2D0KLP2</accession>
<comment type="function">
    <text evidence="1 11">Binds the 23S rRNA.</text>
</comment>
<dbReference type="RefSeq" id="WP_099111252.1">
    <property type="nucleotide sequence ID" value="NZ_CAWNRH010000107.1"/>
</dbReference>
<evidence type="ECO:0000256" key="9">
    <source>
        <dbReference type="ARBA" id="ARBA00023274"/>
    </source>
</evidence>
<sequence length="70" mass="7682">MRQGIHPKYEEITASCSCGNVIKIKSTGHDVNLDVCGACHPFYTGKQRDVATGGRVDRFNKRFSVPGAKK</sequence>
<feature type="binding site" evidence="11">
    <location>
        <position position="36"/>
    </location>
    <ligand>
        <name>Zn(2+)</name>
        <dbReference type="ChEBI" id="CHEBI:29105"/>
    </ligand>
</feature>
<evidence type="ECO:0000256" key="8">
    <source>
        <dbReference type="ARBA" id="ARBA00022980"/>
    </source>
</evidence>
<dbReference type="PROSITE" id="PS01143">
    <property type="entry name" value="RIBOSOMAL_L31"/>
    <property type="match status" value="1"/>
</dbReference>
<feature type="binding site" evidence="11">
    <location>
        <position position="18"/>
    </location>
    <ligand>
        <name>Zn(2+)</name>
        <dbReference type="ChEBI" id="CHEBI:29105"/>
    </ligand>
</feature>
<comment type="subunit">
    <text evidence="3 11">Part of the 50S ribosomal subunit.</text>
</comment>
<keyword evidence="9 11" id="KW-0687">Ribonucleoprotein</keyword>
<dbReference type="GO" id="GO:1990904">
    <property type="term" value="C:ribonucleoprotein complex"/>
    <property type="evidence" value="ECO:0007669"/>
    <property type="project" value="UniProtKB-KW"/>
</dbReference>
<evidence type="ECO:0000256" key="5">
    <source>
        <dbReference type="ARBA" id="ARBA00022730"/>
    </source>
</evidence>
<dbReference type="SUPFAM" id="SSF143800">
    <property type="entry name" value="L28p-like"/>
    <property type="match status" value="1"/>
</dbReference>
<reference evidence="12 13" key="1">
    <citation type="journal article" date="2017" name="Nat. Microbiol.">
        <title>Natural product diversity associated with the nematode symbionts Photorhabdus and Xenorhabdus.</title>
        <authorList>
            <person name="Tobias N.J."/>
            <person name="Wolff H."/>
            <person name="Djahanschiri B."/>
            <person name="Grundmann F."/>
            <person name="Kronenwerth M."/>
            <person name="Shi Y.M."/>
            <person name="Simonyi S."/>
            <person name="Grun P."/>
            <person name="Shapiro-Ilan D."/>
            <person name="Pidot S.J."/>
            <person name="Stinear T.P."/>
            <person name="Ebersberger I."/>
            <person name="Bode H.B."/>
        </authorList>
    </citation>
    <scope>NUCLEOTIDE SEQUENCE [LARGE SCALE GENOMIC DNA]</scope>
    <source>
        <strain evidence="12 13">DSM 17904</strain>
    </source>
</reference>
<dbReference type="FunFam" id="4.10.830.30:FF:000001">
    <property type="entry name" value="50S ribosomal protein L31"/>
    <property type="match status" value="1"/>
</dbReference>
<dbReference type="AlphaFoldDB" id="A0A2D0KLP2"/>
<feature type="binding site" evidence="11">
    <location>
        <position position="16"/>
    </location>
    <ligand>
        <name>Zn(2+)</name>
        <dbReference type="ChEBI" id="CHEBI:29105"/>
    </ligand>
</feature>
<keyword evidence="6 11" id="KW-0862">Zinc</keyword>
<keyword evidence="5 11" id="KW-0699">rRNA-binding</keyword>
<evidence type="ECO:0000256" key="11">
    <source>
        <dbReference type="HAMAP-Rule" id="MF_00501"/>
    </source>
</evidence>
<dbReference type="Pfam" id="PF01197">
    <property type="entry name" value="Ribosomal_L31"/>
    <property type="match status" value="1"/>
</dbReference>
<comment type="cofactor">
    <cofactor evidence="11">
        <name>Zn(2+)</name>
        <dbReference type="ChEBI" id="CHEBI:29105"/>
    </cofactor>
    <text evidence="11">Binds 1 zinc ion per subunit.</text>
</comment>
<dbReference type="GO" id="GO:0003735">
    <property type="term" value="F:structural constituent of ribosome"/>
    <property type="evidence" value="ECO:0007669"/>
    <property type="project" value="InterPro"/>
</dbReference>
<evidence type="ECO:0000313" key="12">
    <source>
        <dbReference type="EMBL" id="PHM64298.1"/>
    </source>
</evidence>
<proteinExistence type="inferred from homology"/>
<dbReference type="EMBL" id="NJAJ01000032">
    <property type="protein sequence ID" value="PHM64298.1"/>
    <property type="molecule type" value="Genomic_DNA"/>
</dbReference>
<evidence type="ECO:0000256" key="10">
    <source>
        <dbReference type="ARBA" id="ARBA00035687"/>
    </source>
</evidence>
<keyword evidence="4 11" id="KW-0479">Metal-binding</keyword>
<feature type="binding site" evidence="11">
    <location>
        <position position="39"/>
    </location>
    <ligand>
        <name>Zn(2+)</name>
        <dbReference type="ChEBI" id="CHEBI:29105"/>
    </ligand>
</feature>
<evidence type="ECO:0000256" key="3">
    <source>
        <dbReference type="ARBA" id="ARBA00011838"/>
    </source>
</evidence>
<dbReference type="GO" id="GO:0046872">
    <property type="term" value="F:metal ion binding"/>
    <property type="evidence" value="ECO:0007669"/>
    <property type="project" value="UniProtKB-KW"/>
</dbReference>
<dbReference type="InterPro" id="IPR027491">
    <property type="entry name" value="Ribosomal_bL31_A"/>
</dbReference>
<dbReference type="GO" id="GO:0019843">
    <property type="term" value="F:rRNA binding"/>
    <property type="evidence" value="ECO:0007669"/>
    <property type="project" value="UniProtKB-KW"/>
</dbReference>
<evidence type="ECO:0000256" key="2">
    <source>
        <dbReference type="ARBA" id="ARBA00009296"/>
    </source>
</evidence>
<comment type="similarity">
    <text evidence="2 11">Belongs to the bacterial ribosomal protein bL31 family. Type A subfamily.</text>
</comment>
<dbReference type="InterPro" id="IPR034704">
    <property type="entry name" value="Ribosomal_bL28/bL31-like_sf"/>
</dbReference>
<dbReference type="HAMAP" id="MF_00501">
    <property type="entry name" value="Ribosomal_bL31_1"/>
    <property type="match status" value="1"/>
</dbReference>
<dbReference type="GO" id="GO:0005840">
    <property type="term" value="C:ribosome"/>
    <property type="evidence" value="ECO:0007669"/>
    <property type="project" value="UniProtKB-KW"/>
</dbReference>
<dbReference type="Proteomes" id="UP000222366">
    <property type="component" value="Unassembled WGS sequence"/>
</dbReference>
<evidence type="ECO:0000256" key="6">
    <source>
        <dbReference type="ARBA" id="ARBA00022833"/>
    </source>
</evidence>
<dbReference type="NCBIfam" id="NF000612">
    <property type="entry name" value="PRK00019.1"/>
    <property type="match status" value="1"/>
</dbReference>
<comment type="caution">
    <text evidence="12">The sequence shown here is derived from an EMBL/GenBank/DDBJ whole genome shotgun (WGS) entry which is preliminary data.</text>
</comment>
<dbReference type="PRINTS" id="PR01249">
    <property type="entry name" value="RIBOSOMALL31"/>
</dbReference>
<dbReference type="InterPro" id="IPR002150">
    <property type="entry name" value="Ribosomal_bL31"/>
</dbReference>
<dbReference type="Gene3D" id="4.10.830.30">
    <property type="entry name" value="Ribosomal protein L31"/>
    <property type="match status" value="1"/>
</dbReference>
<evidence type="ECO:0000256" key="4">
    <source>
        <dbReference type="ARBA" id="ARBA00022723"/>
    </source>
</evidence>
<keyword evidence="7 11" id="KW-0694">RNA-binding</keyword>
<keyword evidence="13" id="KW-1185">Reference proteome</keyword>
<name>A0A2D0KLP2_9GAMM</name>
<evidence type="ECO:0000313" key="13">
    <source>
        <dbReference type="Proteomes" id="UP000222366"/>
    </source>
</evidence>
<dbReference type="PANTHER" id="PTHR33280:SF6">
    <property type="entry name" value="LARGE RIBOSOMAL SUBUNIT PROTEIN BL31A"/>
    <property type="match status" value="1"/>
</dbReference>
<evidence type="ECO:0000256" key="7">
    <source>
        <dbReference type="ARBA" id="ARBA00022884"/>
    </source>
</evidence>
<dbReference type="PANTHER" id="PTHR33280">
    <property type="entry name" value="50S RIBOSOMAL PROTEIN L31, CHLOROPLASTIC"/>
    <property type="match status" value="1"/>
</dbReference>
<gene>
    <name evidence="11 12" type="primary">rpmE</name>
    <name evidence="12" type="ORF">Xsto_03141</name>
</gene>
<organism evidence="12 13">
    <name type="scientific">Xenorhabdus stockiae</name>
    <dbReference type="NCBI Taxonomy" id="351614"/>
    <lineage>
        <taxon>Bacteria</taxon>
        <taxon>Pseudomonadati</taxon>
        <taxon>Pseudomonadota</taxon>
        <taxon>Gammaproteobacteria</taxon>
        <taxon>Enterobacterales</taxon>
        <taxon>Morganellaceae</taxon>
        <taxon>Xenorhabdus</taxon>
    </lineage>
</organism>
<protein>
    <recommendedName>
        <fullName evidence="10 11">Large ribosomal subunit protein bL31</fullName>
    </recommendedName>
</protein>